<dbReference type="GO" id="GO:0005507">
    <property type="term" value="F:copper ion binding"/>
    <property type="evidence" value="ECO:0007669"/>
    <property type="project" value="TreeGrafter"/>
</dbReference>
<dbReference type="InterPro" id="IPR011322">
    <property type="entry name" value="N-reg_PII-like_a/b"/>
</dbReference>
<name>A0A1H3K5F4_ALLWA</name>
<dbReference type="AlphaFoldDB" id="A0A1H3K5F4"/>
<keyword evidence="3" id="KW-1185">Reference proteome</keyword>
<sequence>MSTSHSILLCTCPDHDTAVRLAETLVNESLAACVNLIPNLTAIYRWEGQIQRDTEVLLLIKTVAAAVAPLTARLQQLHPYQVPEIIALPIVAGSDQYLQWLSQCVNVQQ</sequence>
<dbReference type="InterPro" id="IPR004323">
    <property type="entry name" value="Ion_tolerance_CutA"/>
</dbReference>
<evidence type="ECO:0000313" key="3">
    <source>
        <dbReference type="Proteomes" id="UP000198672"/>
    </source>
</evidence>
<gene>
    <name evidence="2" type="ORF">SAMN05421644_1752</name>
</gene>
<accession>A0A1H3K5F4</accession>
<dbReference type="Gene3D" id="3.30.70.120">
    <property type="match status" value="1"/>
</dbReference>
<dbReference type="PANTHER" id="PTHR23419:SF8">
    <property type="entry name" value="FI09726P"/>
    <property type="match status" value="1"/>
</dbReference>
<organism evidence="2 3">
    <name type="scientific">Allochromatium warmingii</name>
    <name type="common">Chromatium warmingii</name>
    <dbReference type="NCBI Taxonomy" id="61595"/>
    <lineage>
        <taxon>Bacteria</taxon>
        <taxon>Pseudomonadati</taxon>
        <taxon>Pseudomonadota</taxon>
        <taxon>Gammaproteobacteria</taxon>
        <taxon>Chromatiales</taxon>
        <taxon>Chromatiaceae</taxon>
        <taxon>Allochromatium</taxon>
    </lineage>
</organism>
<protein>
    <submittedName>
        <fullName evidence="2">Divalent cation tolerance protein</fullName>
    </submittedName>
</protein>
<dbReference type="PANTHER" id="PTHR23419">
    <property type="entry name" value="DIVALENT CATION TOLERANCE CUTA-RELATED"/>
    <property type="match status" value="1"/>
</dbReference>
<dbReference type="STRING" id="61595.SAMN05421644_1752"/>
<dbReference type="RefSeq" id="WP_091335527.1">
    <property type="nucleotide sequence ID" value="NZ_FNOW01000075.1"/>
</dbReference>
<dbReference type="SUPFAM" id="SSF54913">
    <property type="entry name" value="GlnB-like"/>
    <property type="match status" value="1"/>
</dbReference>
<comment type="similarity">
    <text evidence="1">Belongs to the CutA family.</text>
</comment>
<dbReference type="GO" id="GO:0010038">
    <property type="term" value="P:response to metal ion"/>
    <property type="evidence" value="ECO:0007669"/>
    <property type="project" value="InterPro"/>
</dbReference>
<dbReference type="EMBL" id="FNOW01000075">
    <property type="protein sequence ID" value="SDY46754.1"/>
    <property type="molecule type" value="Genomic_DNA"/>
</dbReference>
<evidence type="ECO:0000256" key="1">
    <source>
        <dbReference type="ARBA" id="ARBA00010169"/>
    </source>
</evidence>
<proteinExistence type="inferred from homology"/>
<dbReference type="Proteomes" id="UP000198672">
    <property type="component" value="Unassembled WGS sequence"/>
</dbReference>
<dbReference type="OrthoDB" id="37622at2"/>
<dbReference type="InterPro" id="IPR015867">
    <property type="entry name" value="N-reg_PII/ATP_PRibTrfase_C"/>
</dbReference>
<evidence type="ECO:0000313" key="2">
    <source>
        <dbReference type="EMBL" id="SDY46754.1"/>
    </source>
</evidence>
<reference evidence="3" key="1">
    <citation type="submission" date="2016-10" db="EMBL/GenBank/DDBJ databases">
        <authorList>
            <person name="Varghese N."/>
            <person name="Submissions S."/>
        </authorList>
    </citation>
    <scope>NUCLEOTIDE SEQUENCE [LARGE SCALE GENOMIC DNA]</scope>
    <source>
        <strain evidence="3">DSM 173</strain>
    </source>
</reference>
<dbReference type="Pfam" id="PF03091">
    <property type="entry name" value="CutA1"/>
    <property type="match status" value="1"/>
</dbReference>